<proteinExistence type="inferred from homology"/>
<dbReference type="InterPro" id="IPR036429">
    <property type="entry name" value="SpoA-like_sf"/>
</dbReference>
<dbReference type="RefSeq" id="WP_224036234.1">
    <property type="nucleotide sequence ID" value="NZ_AP024849.1"/>
</dbReference>
<dbReference type="SUPFAM" id="SSF101801">
    <property type="entry name" value="Surface presentation of antigens (SPOA)"/>
    <property type="match status" value="1"/>
</dbReference>
<feature type="domain" description="Flagellar motor switch protein FliN-like C-terminal" evidence="8">
    <location>
        <begin position="339"/>
        <end position="407"/>
    </location>
</feature>
<keyword evidence="5" id="KW-0283">Flagellar rotation</keyword>
<evidence type="ECO:0000256" key="4">
    <source>
        <dbReference type="ARBA" id="ARBA00022500"/>
    </source>
</evidence>
<dbReference type="InterPro" id="IPR001543">
    <property type="entry name" value="FliN-like_C"/>
</dbReference>
<keyword evidence="3" id="KW-1003">Cell membrane</keyword>
<dbReference type="EMBL" id="AP024849">
    <property type="protein sequence ID" value="BCZ44566.1"/>
    <property type="molecule type" value="Genomic_DNA"/>
</dbReference>
<dbReference type="InterPro" id="IPR051469">
    <property type="entry name" value="FliN/MopA/SpaO"/>
</dbReference>
<feature type="region of interest" description="Disordered" evidence="7">
    <location>
        <begin position="1"/>
        <end position="39"/>
    </location>
</feature>
<gene>
    <name evidence="10" type="primary">fliY</name>
    <name evidence="10" type="ORF">psyc5s11_06330</name>
</gene>
<organism evidence="10 11">
    <name type="scientific">Clostridium gelidum</name>
    <dbReference type="NCBI Taxonomy" id="704125"/>
    <lineage>
        <taxon>Bacteria</taxon>
        <taxon>Bacillati</taxon>
        <taxon>Bacillota</taxon>
        <taxon>Clostridia</taxon>
        <taxon>Eubacteriales</taxon>
        <taxon>Clostridiaceae</taxon>
        <taxon>Clostridium</taxon>
    </lineage>
</organism>
<dbReference type="Gene3D" id="3.40.1550.10">
    <property type="entry name" value="CheC-like"/>
    <property type="match status" value="1"/>
</dbReference>
<keyword evidence="11" id="KW-1185">Reference proteome</keyword>
<comment type="subcellular location">
    <subcellularLocation>
        <location evidence="1">Cell membrane</location>
        <topology evidence="1">Peripheral membrane protein</topology>
        <orientation evidence="1">Cytoplasmic side</orientation>
    </subcellularLocation>
</comment>
<accession>A0ABN6IV49</accession>
<keyword evidence="6" id="KW-0472">Membrane</keyword>
<keyword evidence="10" id="KW-0969">Cilium</keyword>
<evidence type="ECO:0000259" key="8">
    <source>
        <dbReference type="Pfam" id="PF01052"/>
    </source>
</evidence>
<dbReference type="InterPro" id="IPR007597">
    <property type="entry name" value="CheC"/>
</dbReference>
<dbReference type="PRINTS" id="PR00956">
    <property type="entry name" value="FLGMOTORFLIN"/>
</dbReference>
<reference evidence="11" key="1">
    <citation type="submission" date="2021-07" db="EMBL/GenBank/DDBJ databases">
        <title>Complete genome sequencing of a Clostridium isolate.</title>
        <authorList>
            <person name="Ueki A."/>
            <person name="Tonouchi A."/>
        </authorList>
    </citation>
    <scope>NUCLEOTIDE SEQUENCE [LARGE SCALE GENOMIC DNA]</scope>
    <source>
        <strain evidence="11">C5S11</strain>
    </source>
</reference>
<evidence type="ECO:0000256" key="1">
    <source>
        <dbReference type="ARBA" id="ARBA00004413"/>
    </source>
</evidence>
<feature type="domain" description="CheC-like protein" evidence="9">
    <location>
        <begin position="166"/>
        <end position="201"/>
    </location>
</feature>
<dbReference type="InterPro" id="IPR028976">
    <property type="entry name" value="CheC-like_sf"/>
</dbReference>
<name>A0ABN6IV49_9CLOT</name>
<evidence type="ECO:0000313" key="10">
    <source>
        <dbReference type="EMBL" id="BCZ44566.1"/>
    </source>
</evidence>
<keyword evidence="4" id="KW-0145">Chemotaxis</keyword>
<keyword evidence="10" id="KW-0282">Flagellum</keyword>
<dbReference type="Gene3D" id="2.30.330.10">
    <property type="entry name" value="SpoA-like"/>
    <property type="match status" value="1"/>
</dbReference>
<evidence type="ECO:0000313" key="11">
    <source>
        <dbReference type="Proteomes" id="UP000824633"/>
    </source>
</evidence>
<evidence type="ECO:0000256" key="2">
    <source>
        <dbReference type="ARBA" id="ARBA00009226"/>
    </source>
</evidence>
<feature type="domain" description="CheC-like protein" evidence="9">
    <location>
        <begin position="69"/>
        <end position="105"/>
    </location>
</feature>
<comment type="similarity">
    <text evidence="2">Belongs to the FliN/MopA/SpaO family.</text>
</comment>
<dbReference type="Pfam" id="PF01052">
    <property type="entry name" value="FliMN_C"/>
    <property type="match status" value="1"/>
</dbReference>
<dbReference type="PANTHER" id="PTHR43484:SF1">
    <property type="entry name" value="FLAGELLAR MOTOR SWITCH PROTEIN FLIN"/>
    <property type="match status" value="1"/>
</dbReference>
<evidence type="ECO:0000256" key="3">
    <source>
        <dbReference type="ARBA" id="ARBA00022475"/>
    </source>
</evidence>
<sequence length="412" mass="44983">MSDAISQEEINALLESSLNEEAKPKKSKRGRKKASPEAEVIDTTINTDDQKELIALTDIEKELVVLTDMENDIIGEVGNISMGSAATALSDMIGKRVSITTPVISVTTLKKMRESFEIPNIAVEIKYVTGIAGKNIFCMKVTDAAVIANLMMGGTGETSCQTLSEIEESAVSEAMNQMMGSAATSMATMFSRKVDISPPKSKVWDSTTANMSDNIGEEEAIIQVAFRLQIEDLIDSIIMQVLSIETVKKIESIMMGSEPAEEHNEVAKSSDIVIESKQDAVEKIKDQANIKEDVVTKEKTESNIYSSVSETEPFNDKMQKVEFKSFNETNFVSKNTNSIFDVPLNIQVVLGNAERTIKEVMNFGKGTLLELNQVAGQPIELHVNGKVIAYGEVVVVDGNLAVNIIDVNKNNI</sequence>
<dbReference type="CDD" id="cd17907">
    <property type="entry name" value="FliY_FliN-Y"/>
    <property type="match status" value="1"/>
</dbReference>
<evidence type="ECO:0000256" key="7">
    <source>
        <dbReference type="SAM" id="MobiDB-lite"/>
    </source>
</evidence>
<dbReference type="Pfam" id="PF04509">
    <property type="entry name" value="CheC"/>
    <property type="match status" value="2"/>
</dbReference>
<evidence type="ECO:0000256" key="6">
    <source>
        <dbReference type="ARBA" id="ARBA00023136"/>
    </source>
</evidence>
<evidence type="ECO:0000256" key="5">
    <source>
        <dbReference type="ARBA" id="ARBA00022779"/>
    </source>
</evidence>
<dbReference type="InterPro" id="IPR001172">
    <property type="entry name" value="FliN_T3SS_HrcQb"/>
</dbReference>
<dbReference type="PANTHER" id="PTHR43484">
    <property type="match status" value="1"/>
</dbReference>
<evidence type="ECO:0000259" key="9">
    <source>
        <dbReference type="Pfam" id="PF04509"/>
    </source>
</evidence>
<protein>
    <submittedName>
        <fullName evidence="10">Flagellar motor switch phosphatase FliY</fullName>
    </submittedName>
</protein>
<dbReference type="Proteomes" id="UP000824633">
    <property type="component" value="Chromosome"/>
</dbReference>
<feature type="compositionally biased region" description="Polar residues" evidence="7">
    <location>
        <begin position="1"/>
        <end position="19"/>
    </location>
</feature>
<dbReference type="SUPFAM" id="SSF103039">
    <property type="entry name" value="CheC-like"/>
    <property type="match status" value="1"/>
</dbReference>
<keyword evidence="10" id="KW-0966">Cell projection</keyword>
<dbReference type="NCBIfam" id="NF005995">
    <property type="entry name" value="PRK08119.1"/>
    <property type="match status" value="1"/>
</dbReference>